<evidence type="ECO:0000256" key="2">
    <source>
        <dbReference type="SAM" id="MobiDB-lite"/>
    </source>
</evidence>
<feature type="domain" description="Nephrocystin 3-like N-terminal" evidence="3">
    <location>
        <begin position="36"/>
        <end position="76"/>
    </location>
</feature>
<dbReference type="InterPro" id="IPR027417">
    <property type="entry name" value="P-loop_NTPase"/>
</dbReference>
<evidence type="ECO:0000313" key="5">
    <source>
        <dbReference type="Proteomes" id="UP000807342"/>
    </source>
</evidence>
<organism evidence="4 5">
    <name type="scientific">Macrolepiota fuliginosa MF-IS2</name>
    <dbReference type="NCBI Taxonomy" id="1400762"/>
    <lineage>
        <taxon>Eukaryota</taxon>
        <taxon>Fungi</taxon>
        <taxon>Dikarya</taxon>
        <taxon>Basidiomycota</taxon>
        <taxon>Agaricomycotina</taxon>
        <taxon>Agaricomycetes</taxon>
        <taxon>Agaricomycetidae</taxon>
        <taxon>Agaricales</taxon>
        <taxon>Agaricineae</taxon>
        <taxon>Agaricaceae</taxon>
        <taxon>Macrolepiota</taxon>
    </lineage>
</organism>
<accession>A0A9P5WZ57</accession>
<protein>
    <recommendedName>
        <fullName evidence="3">Nephrocystin 3-like N-terminal domain-containing protein</fullName>
    </recommendedName>
</protein>
<feature type="non-terminal residue" evidence="4">
    <location>
        <position position="77"/>
    </location>
</feature>
<keyword evidence="5" id="KW-1185">Reference proteome</keyword>
<sequence length="77" mass="8638">IGAMVDSSARDPPPRCHPKTRQSVHERLFIWSCGGQEKWNMMWLHGPAGVGKSAVAQTFAEDCQSRNCLGRAFFFSR</sequence>
<evidence type="ECO:0000256" key="1">
    <source>
        <dbReference type="ARBA" id="ARBA00022737"/>
    </source>
</evidence>
<dbReference type="OrthoDB" id="5106486at2759"/>
<comment type="caution">
    <text evidence="4">The sequence shown here is derived from an EMBL/GenBank/DDBJ whole genome shotgun (WGS) entry which is preliminary data.</text>
</comment>
<dbReference type="Proteomes" id="UP000807342">
    <property type="component" value="Unassembled WGS sequence"/>
</dbReference>
<gene>
    <name evidence="4" type="ORF">P691DRAFT_620977</name>
</gene>
<feature type="non-terminal residue" evidence="4">
    <location>
        <position position="1"/>
    </location>
</feature>
<reference evidence="4" key="1">
    <citation type="submission" date="2020-11" db="EMBL/GenBank/DDBJ databases">
        <authorList>
            <consortium name="DOE Joint Genome Institute"/>
            <person name="Ahrendt S."/>
            <person name="Riley R."/>
            <person name="Andreopoulos W."/>
            <person name="Labutti K."/>
            <person name="Pangilinan J."/>
            <person name="Ruiz-Duenas F.J."/>
            <person name="Barrasa J.M."/>
            <person name="Sanchez-Garcia M."/>
            <person name="Camarero S."/>
            <person name="Miyauchi S."/>
            <person name="Serrano A."/>
            <person name="Linde D."/>
            <person name="Babiker R."/>
            <person name="Drula E."/>
            <person name="Ayuso-Fernandez I."/>
            <person name="Pacheco R."/>
            <person name="Padilla G."/>
            <person name="Ferreira P."/>
            <person name="Barriuso J."/>
            <person name="Kellner H."/>
            <person name="Castanera R."/>
            <person name="Alfaro M."/>
            <person name="Ramirez L."/>
            <person name="Pisabarro A.G."/>
            <person name="Kuo A."/>
            <person name="Tritt A."/>
            <person name="Lipzen A."/>
            <person name="He G."/>
            <person name="Yan M."/>
            <person name="Ng V."/>
            <person name="Cullen D."/>
            <person name="Martin F."/>
            <person name="Rosso M.-N."/>
            <person name="Henrissat B."/>
            <person name="Hibbett D."/>
            <person name="Martinez A.T."/>
            <person name="Grigoriev I.V."/>
        </authorList>
    </citation>
    <scope>NUCLEOTIDE SEQUENCE</scope>
    <source>
        <strain evidence="4">MF-IS2</strain>
    </source>
</reference>
<dbReference type="Pfam" id="PF24883">
    <property type="entry name" value="NPHP3_N"/>
    <property type="match status" value="1"/>
</dbReference>
<dbReference type="Gene3D" id="3.40.50.300">
    <property type="entry name" value="P-loop containing nucleotide triphosphate hydrolases"/>
    <property type="match status" value="1"/>
</dbReference>
<evidence type="ECO:0000313" key="4">
    <source>
        <dbReference type="EMBL" id="KAF9441828.1"/>
    </source>
</evidence>
<feature type="region of interest" description="Disordered" evidence="2">
    <location>
        <begin position="1"/>
        <end position="21"/>
    </location>
</feature>
<name>A0A9P5WZ57_9AGAR</name>
<evidence type="ECO:0000259" key="3">
    <source>
        <dbReference type="Pfam" id="PF24883"/>
    </source>
</evidence>
<dbReference type="EMBL" id="MU151773">
    <property type="protein sequence ID" value="KAF9441828.1"/>
    <property type="molecule type" value="Genomic_DNA"/>
</dbReference>
<keyword evidence="1" id="KW-0677">Repeat</keyword>
<proteinExistence type="predicted"/>
<dbReference type="InterPro" id="IPR056884">
    <property type="entry name" value="NPHP3-like_N"/>
</dbReference>
<dbReference type="AlphaFoldDB" id="A0A9P5WZ57"/>
<dbReference type="SUPFAM" id="SSF52540">
    <property type="entry name" value="P-loop containing nucleoside triphosphate hydrolases"/>
    <property type="match status" value="1"/>
</dbReference>